<accession>A0A6B0TZ38</accession>
<protein>
    <submittedName>
        <fullName evidence="1">Uncharacterized protein</fullName>
    </submittedName>
</protein>
<reference evidence="1" key="1">
    <citation type="submission" date="2019-12" db="EMBL/GenBank/DDBJ databases">
        <title>An insight into the sialome of adult female Ixodes ricinus ticks feeding for 6 days.</title>
        <authorList>
            <person name="Perner J."/>
            <person name="Ribeiro J.M.C."/>
        </authorList>
    </citation>
    <scope>NUCLEOTIDE SEQUENCE</scope>
    <source>
        <strain evidence="1">Semi-engorged</strain>
        <tissue evidence="1">Salivary glands</tissue>
    </source>
</reference>
<proteinExistence type="predicted"/>
<organism evidence="1">
    <name type="scientific">Ixodes ricinus</name>
    <name type="common">Common tick</name>
    <name type="synonym">Acarus ricinus</name>
    <dbReference type="NCBI Taxonomy" id="34613"/>
    <lineage>
        <taxon>Eukaryota</taxon>
        <taxon>Metazoa</taxon>
        <taxon>Ecdysozoa</taxon>
        <taxon>Arthropoda</taxon>
        <taxon>Chelicerata</taxon>
        <taxon>Arachnida</taxon>
        <taxon>Acari</taxon>
        <taxon>Parasitiformes</taxon>
        <taxon>Ixodida</taxon>
        <taxon>Ixodoidea</taxon>
        <taxon>Ixodidae</taxon>
        <taxon>Ixodinae</taxon>
        <taxon>Ixodes</taxon>
    </lineage>
</organism>
<sequence length="86" mass="9402">MSHFTWALWVPSNSCARACSSDVMTLSTNQDFPVTPPTSAFLRHELLNAIALKSSISKGDAHLQIKLTGILSRTNRNSQAMPAYPV</sequence>
<evidence type="ECO:0000313" key="1">
    <source>
        <dbReference type="EMBL" id="MXU85469.1"/>
    </source>
</evidence>
<dbReference type="EMBL" id="GIFC01003386">
    <property type="protein sequence ID" value="MXU85469.1"/>
    <property type="molecule type" value="Transcribed_RNA"/>
</dbReference>
<name>A0A6B0TZ38_IXORI</name>
<dbReference type="AlphaFoldDB" id="A0A6B0TZ38"/>